<sequence length="139" mass="15594">MRQYQKSLTITTSPKNFHRLTAPIEAIVAESGITTGLCSIFVCHTSASLLIQENADPDVLTDLANFFAKLVPEDSSLYYHSTEGPDDMPAHIRSVLTRTSEQIPIARGKLVLGIWQGIYLWEHRQSRHQRQVVVHIIGV</sequence>
<dbReference type="SUPFAM" id="SSF111038">
    <property type="entry name" value="YjbQ-like"/>
    <property type="match status" value="1"/>
</dbReference>
<dbReference type="AlphaFoldDB" id="A0A2H6BWQ3"/>
<dbReference type="PANTHER" id="PTHR30615:SF8">
    <property type="entry name" value="UPF0047 PROTEIN C4A8.02C"/>
    <property type="match status" value="1"/>
</dbReference>
<dbReference type="EMBL" id="BEYQ01000013">
    <property type="protein sequence ID" value="GBD54614.1"/>
    <property type="molecule type" value="Genomic_DNA"/>
</dbReference>
<comment type="similarity">
    <text evidence="1">Belongs to the UPF0047 family.</text>
</comment>
<evidence type="ECO:0000313" key="3">
    <source>
        <dbReference type="Proteomes" id="UP000236321"/>
    </source>
</evidence>
<reference evidence="3" key="1">
    <citation type="submission" date="2017-12" db="EMBL/GenBank/DDBJ databases">
        <title>Improved Draft Genome Sequence of Microcystis aeruginosa NIES-298, a Microcystin-Producing Cyanobacterium from Lake Kasumigaura, Japan.</title>
        <authorList>
            <person name="Yamaguchi H."/>
            <person name="Suzuki S."/>
            <person name="Kawachi M."/>
        </authorList>
    </citation>
    <scope>NUCLEOTIDE SEQUENCE [LARGE SCALE GENOMIC DNA]</scope>
    <source>
        <strain evidence="3">NIES-298</strain>
    </source>
</reference>
<accession>A0A2H6BWQ3</accession>
<name>A0A2H6BWQ3_MICAE</name>
<dbReference type="Gene3D" id="2.60.120.460">
    <property type="entry name" value="YjbQ-like"/>
    <property type="match status" value="1"/>
</dbReference>
<organism evidence="2 3">
    <name type="scientific">Microcystis aeruginosa NIES-298</name>
    <dbReference type="NCBI Taxonomy" id="449468"/>
    <lineage>
        <taxon>Bacteria</taxon>
        <taxon>Bacillati</taxon>
        <taxon>Cyanobacteriota</taxon>
        <taxon>Cyanophyceae</taxon>
        <taxon>Oscillatoriophycideae</taxon>
        <taxon>Chroococcales</taxon>
        <taxon>Microcystaceae</taxon>
        <taxon>Microcystis</taxon>
    </lineage>
</organism>
<dbReference type="Proteomes" id="UP000236321">
    <property type="component" value="Unassembled WGS sequence"/>
</dbReference>
<evidence type="ECO:0000256" key="1">
    <source>
        <dbReference type="ARBA" id="ARBA00005534"/>
    </source>
</evidence>
<dbReference type="PANTHER" id="PTHR30615">
    <property type="entry name" value="UNCHARACTERIZED PROTEIN YJBQ-RELATED"/>
    <property type="match status" value="1"/>
</dbReference>
<proteinExistence type="inferred from homology"/>
<dbReference type="NCBIfam" id="TIGR00149">
    <property type="entry name" value="TIGR00149_YjbQ"/>
    <property type="match status" value="1"/>
</dbReference>
<protein>
    <submittedName>
        <fullName evidence="2">Uncharacterized protein</fullName>
    </submittedName>
</protein>
<evidence type="ECO:0000313" key="2">
    <source>
        <dbReference type="EMBL" id="GBD54614.1"/>
    </source>
</evidence>
<comment type="caution">
    <text evidence="2">The sequence shown here is derived from an EMBL/GenBank/DDBJ whole genome shotgun (WGS) entry which is preliminary data.</text>
</comment>
<dbReference type="RefSeq" id="WP_103113071.1">
    <property type="nucleotide sequence ID" value="NZ_BEIU01000014.1"/>
</dbReference>
<dbReference type="InterPro" id="IPR035917">
    <property type="entry name" value="YjbQ-like_sf"/>
</dbReference>
<dbReference type="Pfam" id="PF01894">
    <property type="entry name" value="YjbQ"/>
    <property type="match status" value="1"/>
</dbReference>
<gene>
    <name evidence="2" type="ORF">BGM30_37070</name>
</gene>
<dbReference type="PIRSF" id="PIRSF004681">
    <property type="entry name" value="UCP004681"/>
    <property type="match status" value="1"/>
</dbReference>
<dbReference type="InterPro" id="IPR001602">
    <property type="entry name" value="UPF0047_YjbQ-like"/>
</dbReference>